<feature type="region of interest" description="Disordered" evidence="1">
    <location>
        <begin position="1"/>
        <end position="95"/>
    </location>
</feature>
<evidence type="ECO:0000313" key="3">
    <source>
        <dbReference type="EMBL" id="GIJ46425.1"/>
    </source>
</evidence>
<keyword evidence="2" id="KW-0472">Membrane</keyword>
<dbReference type="EMBL" id="BOPF01000010">
    <property type="protein sequence ID" value="GIJ46425.1"/>
    <property type="molecule type" value="Genomic_DNA"/>
</dbReference>
<keyword evidence="4" id="KW-1185">Reference proteome</keyword>
<keyword evidence="2" id="KW-1133">Transmembrane helix</keyword>
<dbReference type="AlphaFoldDB" id="A0A8J3YM61"/>
<feature type="region of interest" description="Disordered" evidence="1">
    <location>
        <begin position="131"/>
        <end position="190"/>
    </location>
</feature>
<feature type="transmembrane region" description="Helical" evidence="2">
    <location>
        <begin position="104"/>
        <end position="127"/>
    </location>
</feature>
<evidence type="ECO:0000313" key="4">
    <source>
        <dbReference type="Proteomes" id="UP000619260"/>
    </source>
</evidence>
<feature type="compositionally biased region" description="Pro residues" evidence="1">
    <location>
        <begin position="10"/>
        <end position="38"/>
    </location>
</feature>
<keyword evidence="2" id="KW-0812">Transmembrane</keyword>
<proteinExistence type="predicted"/>
<feature type="compositionally biased region" description="Low complexity" evidence="1">
    <location>
        <begin position="137"/>
        <end position="174"/>
    </location>
</feature>
<name>A0A8J3YM61_9ACTN</name>
<accession>A0A8J3YM61</accession>
<evidence type="ECO:0000256" key="2">
    <source>
        <dbReference type="SAM" id="Phobius"/>
    </source>
</evidence>
<organism evidence="3 4">
    <name type="scientific">Virgisporangium aliadipatigenens</name>
    <dbReference type="NCBI Taxonomy" id="741659"/>
    <lineage>
        <taxon>Bacteria</taxon>
        <taxon>Bacillati</taxon>
        <taxon>Actinomycetota</taxon>
        <taxon>Actinomycetes</taxon>
        <taxon>Micromonosporales</taxon>
        <taxon>Micromonosporaceae</taxon>
        <taxon>Virgisporangium</taxon>
    </lineage>
</organism>
<feature type="compositionally biased region" description="Pro residues" evidence="1">
    <location>
        <begin position="80"/>
        <end position="93"/>
    </location>
</feature>
<dbReference type="Proteomes" id="UP000619260">
    <property type="component" value="Unassembled WGS sequence"/>
</dbReference>
<sequence length="361" mass="36898">MQPNQYDAWPPQPDGPPPPMGNEQQPPPLDFGQPPPLPGYAQQPAVFPGPEGMGPGGMSGPPMSGPPMSGPPMHGAPDAFAPPPPVPSFVPPAPRRDPLSSPGALIGGLAGVLLLIVVLGFGTYAVLGGEGDGGGERTANAAATRGATGTAGPSGRAAATTPAPGRTTGAPSPTQGAFRDPSTLDSANTDKTPMELTQFFPVASFSLEGQSFTRSGAGFYSACENVGNNAVKTLMKNNGCGNMAAGIYLNADKSVMIGVMVIPLPAASNAKAVFDAISASQDLRTELNIWCPAAGEPGANLCAKQLPAGTYRYFGYLAYHRYAIIASGAYTDGRTKGDDAYVGTVDKLCIKHVADSIPRVY</sequence>
<dbReference type="RefSeq" id="WP_203899950.1">
    <property type="nucleotide sequence ID" value="NZ_BOPF01000010.1"/>
</dbReference>
<evidence type="ECO:0000256" key="1">
    <source>
        <dbReference type="SAM" id="MobiDB-lite"/>
    </source>
</evidence>
<comment type="caution">
    <text evidence="3">The sequence shown here is derived from an EMBL/GenBank/DDBJ whole genome shotgun (WGS) entry which is preliminary data.</text>
</comment>
<gene>
    <name evidence="3" type="ORF">Val02_33110</name>
</gene>
<protein>
    <submittedName>
        <fullName evidence="3">Uncharacterized protein</fullName>
    </submittedName>
</protein>
<reference evidence="3" key="1">
    <citation type="submission" date="2021-01" db="EMBL/GenBank/DDBJ databases">
        <title>Whole genome shotgun sequence of Virgisporangium aliadipatigenens NBRC 105644.</title>
        <authorList>
            <person name="Komaki H."/>
            <person name="Tamura T."/>
        </authorList>
    </citation>
    <scope>NUCLEOTIDE SEQUENCE</scope>
    <source>
        <strain evidence="3">NBRC 105644</strain>
    </source>
</reference>